<evidence type="ECO:0000313" key="1">
    <source>
        <dbReference type="EMBL" id="KIM68103.1"/>
    </source>
</evidence>
<dbReference type="HOGENOM" id="CLU_2414596_0_0_1"/>
<gene>
    <name evidence="1" type="ORF">SCLCIDRAFT_1209491</name>
</gene>
<keyword evidence="2" id="KW-1185">Reference proteome</keyword>
<dbReference type="EMBL" id="KN822010">
    <property type="protein sequence ID" value="KIM68103.1"/>
    <property type="molecule type" value="Genomic_DNA"/>
</dbReference>
<evidence type="ECO:0000313" key="2">
    <source>
        <dbReference type="Proteomes" id="UP000053989"/>
    </source>
</evidence>
<dbReference type="InParanoid" id="A0A0C3A3A1"/>
<protein>
    <submittedName>
        <fullName evidence="1">Uncharacterized protein</fullName>
    </submittedName>
</protein>
<dbReference type="AlphaFoldDB" id="A0A0C3A3A1"/>
<dbReference type="Proteomes" id="UP000053989">
    <property type="component" value="Unassembled WGS sequence"/>
</dbReference>
<reference evidence="1 2" key="1">
    <citation type="submission" date="2014-04" db="EMBL/GenBank/DDBJ databases">
        <authorList>
            <consortium name="DOE Joint Genome Institute"/>
            <person name="Kuo A."/>
            <person name="Kohler A."/>
            <person name="Nagy L.G."/>
            <person name="Floudas D."/>
            <person name="Copeland A."/>
            <person name="Barry K.W."/>
            <person name="Cichocki N."/>
            <person name="Veneault-Fourrey C."/>
            <person name="LaButti K."/>
            <person name="Lindquist E.A."/>
            <person name="Lipzen A."/>
            <person name="Lundell T."/>
            <person name="Morin E."/>
            <person name="Murat C."/>
            <person name="Sun H."/>
            <person name="Tunlid A."/>
            <person name="Henrissat B."/>
            <person name="Grigoriev I.V."/>
            <person name="Hibbett D.S."/>
            <person name="Martin F."/>
            <person name="Nordberg H.P."/>
            <person name="Cantor M.N."/>
            <person name="Hua S.X."/>
        </authorList>
    </citation>
    <scope>NUCLEOTIDE SEQUENCE [LARGE SCALE GENOMIC DNA]</scope>
    <source>
        <strain evidence="1 2">Foug A</strain>
    </source>
</reference>
<reference evidence="2" key="2">
    <citation type="submission" date="2015-01" db="EMBL/GenBank/DDBJ databases">
        <title>Evolutionary Origins and Diversification of the Mycorrhizal Mutualists.</title>
        <authorList>
            <consortium name="DOE Joint Genome Institute"/>
            <consortium name="Mycorrhizal Genomics Consortium"/>
            <person name="Kohler A."/>
            <person name="Kuo A."/>
            <person name="Nagy L.G."/>
            <person name="Floudas D."/>
            <person name="Copeland A."/>
            <person name="Barry K.W."/>
            <person name="Cichocki N."/>
            <person name="Veneault-Fourrey C."/>
            <person name="LaButti K."/>
            <person name="Lindquist E.A."/>
            <person name="Lipzen A."/>
            <person name="Lundell T."/>
            <person name="Morin E."/>
            <person name="Murat C."/>
            <person name="Riley R."/>
            <person name="Ohm R."/>
            <person name="Sun H."/>
            <person name="Tunlid A."/>
            <person name="Henrissat B."/>
            <person name="Grigoriev I.V."/>
            <person name="Hibbett D.S."/>
            <person name="Martin F."/>
        </authorList>
    </citation>
    <scope>NUCLEOTIDE SEQUENCE [LARGE SCALE GENOMIC DNA]</scope>
    <source>
        <strain evidence="2">Foug A</strain>
    </source>
</reference>
<name>A0A0C3A3A1_9AGAM</name>
<proteinExistence type="predicted"/>
<sequence>MLSPSAEIGVQVVHPQHGAQEIRHASFHPVEKSGDTDKQGGKPVLAYLARGLQPWDSGGTTLTYIQFITREKPQMQTGTWTATSWGPFKLYR</sequence>
<organism evidence="1 2">
    <name type="scientific">Scleroderma citrinum Foug A</name>
    <dbReference type="NCBI Taxonomy" id="1036808"/>
    <lineage>
        <taxon>Eukaryota</taxon>
        <taxon>Fungi</taxon>
        <taxon>Dikarya</taxon>
        <taxon>Basidiomycota</taxon>
        <taxon>Agaricomycotina</taxon>
        <taxon>Agaricomycetes</taxon>
        <taxon>Agaricomycetidae</taxon>
        <taxon>Boletales</taxon>
        <taxon>Sclerodermatineae</taxon>
        <taxon>Sclerodermataceae</taxon>
        <taxon>Scleroderma</taxon>
    </lineage>
</organism>
<accession>A0A0C3A3A1</accession>